<name>G9WFL6_9LACO</name>
<proteinExistence type="inferred from homology"/>
<keyword evidence="3" id="KW-0285">Flavoprotein</keyword>
<dbReference type="InterPro" id="IPR036188">
    <property type="entry name" value="FAD/NAD-bd_sf"/>
</dbReference>
<comment type="cofactor">
    <cofactor evidence="1">
        <name>FAD</name>
        <dbReference type="ChEBI" id="CHEBI:57692"/>
    </cofactor>
</comment>
<dbReference type="Pfam" id="PF07992">
    <property type="entry name" value="Pyr_redox_2"/>
    <property type="match status" value="1"/>
</dbReference>
<dbReference type="HOGENOM" id="CLU_003291_1_3_9"/>
<dbReference type="InterPro" id="IPR016156">
    <property type="entry name" value="FAD/NAD-linked_Rdtase_dimer_sf"/>
</dbReference>
<protein>
    <submittedName>
        <fullName evidence="10">NADH oxidase (Putative)</fullName>
    </submittedName>
</protein>
<dbReference type="eggNOG" id="COG0446">
    <property type="taxonomic scope" value="Bacteria"/>
</dbReference>
<evidence type="ECO:0000313" key="11">
    <source>
        <dbReference type="Proteomes" id="UP000004959"/>
    </source>
</evidence>
<dbReference type="PANTHER" id="PTHR43429">
    <property type="entry name" value="PYRIDINE NUCLEOTIDE-DISULFIDE OXIDOREDUCTASE DOMAIN-CONTAINING"/>
    <property type="match status" value="1"/>
</dbReference>
<dbReference type="OrthoDB" id="9802028at2"/>
<keyword evidence="7" id="KW-0676">Redox-active center</keyword>
<dbReference type="AlphaFoldDB" id="G9WFL6"/>
<keyword evidence="4" id="KW-0274">FAD</keyword>
<dbReference type="InterPro" id="IPR004099">
    <property type="entry name" value="Pyr_nucl-diS_OxRdtase_dimer"/>
</dbReference>
<organism evidence="10 11">
    <name type="scientific">Oenococcus kitaharae DSM 17330</name>
    <dbReference type="NCBI Taxonomy" id="1045004"/>
    <lineage>
        <taxon>Bacteria</taxon>
        <taxon>Bacillati</taxon>
        <taxon>Bacillota</taxon>
        <taxon>Bacilli</taxon>
        <taxon>Lactobacillales</taxon>
        <taxon>Lactobacillaceae</taxon>
        <taxon>Oenococcus</taxon>
    </lineage>
</organism>
<evidence type="ECO:0000256" key="6">
    <source>
        <dbReference type="ARBA" id="ARBA00023097"/>
    </source>
</evidence>
<evidence type="ECO:0000256" key="5">
    <source>
        <dbReference type="ARBA" id="ARBA00023002"/>
    </source>
</evidence>
<dbReference type="SUPFAM" id="SSF51905">
    <property type="entry name" value="FAD/NAD(P)-binding domain"/>
    <property type="match status" value="1"/>
</dbReference>
<evidence type="ECO:0000256" key="2">
    <source>
        <dbReference type="ARBA" id="ARBA00009130"/>
    </source>
</evidence>
<dbReference type="PRINTS" id="PR00411">
    <property type="entry name" value="PNDRDTASEI"/>
</dbReference>
<keyword evidence="5" id="KW-0560">Oxidoreductase</keyword>
<dbReference type="InterPro" id="IPR050260">
    <property type="entry name" value="FAD-bd_OxRdtase"/>
</dbReference>
<evidence type="ECO:0000259" key="8">
    <source>
        <dbReference type="Pfam" id="PF02852"/>
    </source>
</evidence>
<dbReference type="EMBL" id="AFVZ01000001">
    <property type="protein sequence ID" value="EHN59308.1"/>
    <property type="molecule type" value="Genomic_DNA"/>
</dbReference>
<feature type="domain" description="Pyridine nucleotide-disulphide oxidoreductase dimerisation" evidence="8">
    <location>
        <begin position="342"/>
        <end position="440"/>
    </location>
</feature>
<evidence type="ECO:0000256" key="4">
    <source>
        <dbReference type="ARBA" id="ARBA00022827"/>
    </source>
</evidence>
<evidence type="ECO:0000256" key="3">
    <source>
        <dbReference type="ARBA" id="ARBA00022630"/>
    </source>
</evidence>
<dbReference type="STRING" id="336988.NT96_07210"/>
<dbReference type="PRINTS" id="PR00368">
    <property type="entry name" value="FADPNR"/>
</dbReference>
<comment type="caution">
    <text evidence="10">The sequence shown here is derived from an EMBL/GenBank/DDBJ whole genome shotgun (WGS) entry which is preliminary data.</text>
</comment>
<keyword evidence="11" id="KW-1185">Reference proteome</keyword>
<evidence type="ECO:0000313" key="10">
    <source>
        <dbReference type="EMBL" id="EHN59308.1"/>
    </source>
</evidence>
<dbReference type="SUPFAM" id="SSF55424">
    <property type="entry name" value="FAD/NAD-linked reductases, dimerisation (C-terminal) domain"/>
    <property type="match status" value="1"/>
</dbReference>
<accession>G9WFL6</accession>
<evidence type="ECO:0000259" key="9">
    <source>
        <dbReference type="Pfam" id="PF07992"/>
    </source>
</evidence>
<sequence length="462" mass="50012">MATKTKVLLVIGGSDAGISAALRVKELKPEIEVNVFLEDEFPNLSICGLPYAISGDVADWHDLAHRKLAELTATGIHFFMNTTVDKINPGQHEILLHARKGETQICHYDFLLVATGAKPQLSGITGINQVDSRIHVMHTMADYFAIEKSLSSPDQHKAAIIGAGYIGIEMAEALRKRQLEVTLFQRSSEILATVDANLGHIVQEKLTENQVRVITNTAIKKIQSTAAGVSLTGQKATEIRHYDDFDLVLIVTGVQPNSQLLADAGAKIGTNYAVAVDEFMHTTLPDVWAAGDLVQTYHQLLGMTYLPLGTTAHKQGRVAGSVIAGYPRPFKGIVGTQVLKAFDLIVARTGLLDREAVEAGFSPLSVTSNVDDHKAYFPGAHKIKIRITGDRRTGQLLGAQLIGHFGSEVAKRNDVFATAIANKLTVSQISDLDLSYSPPVGSPWDAIQIAAQNWEKASLEQA</sequence>
<dbReference type="Proteomes" id="UP000004959">
    <property type="component" value="Chromosome"/>
</dbReference>
<evidence type="ECO:0000256" key="1">
    <source>
        <dbReference type="ARBA" id="ARBA00001974"/>
    </source>
</evidence>
<feature type="domain" description="FAD/NAD(P)-binding" evidence="9">
    <location>
        <begin position="8"/>
        <end position="316"/>
    </location>
</feature>
<dbReference type="Pfam" id="PF02852">
    <property type="entry name" value="Pyr_redox_dim"/>
    <property type="match status" value="1"/>
</dbReference>
<dbReference type="PATRIC" id="fig|1045004.4.peg.1207"/>
<dbReference type="PANTHER" id="PTHR43429:SF1">
    <property type="entry name" value="NAD(P)H SULFUR OXIDOREDUCTASE (COA-DEPENDENT)"/>
    <property type="match status" value="1"/>
</dbReference>
<dbReference type="GO" id="GO:0016491">
    <property type="term" value="F:oxidoreductase activity"/>
    <property type="evidence" value="ECO:0007669"/>
    <property type="project" value="UniProtKB-KW"/>
</dbReference>
<dbReference type="Gene3D" id="3.50.50.60">
    <property type="entry name" value="FAD/NAD(P)-binding domain"/>
    <property type="match status" value="2"/>
</dbReference>
<reference evidence="10 11" key="1">
    <citation type="journal article" date="2012" name="PLoS ONE">
        <title>Functional divergence in the genus oenococcus as predicted by genome sequencing of the newly-described species, Oenococcus kitaharae.</title>
        <authorList>
            <person name="Borneman A.R."/>
            <person name="McCarthy J.M."/>
            <person name="Chambers P.J."/>
            <person name="Bartowsky E.J."/>
        </authorList>
    </citation>
    <scope>NUCLEOTIDE SEQUENCE [LARGE SCALE GENOMIC DNA]</scope>
    <source>
        <strain evidence="11">DSM17330</strain>
    </source>
</reference>
<comment type="similarity">
    <text evidence="2">Belongs to the class-III pyridine nucleotide-disulfide oxidoreductase family.</text>
</comment>
<keyword evidence="6" id="KW-0558">Oxidation</keyword>
<evidence type="ECO:0000256" key="7">
    <source>
        <dbReference type="ARBA" id="ARBA00023284"/>
    </source>
</evidence>
<gene>
    <name evidence="10" type="ORF">OKIT_1225</name>
</gene>
<dbReference type="RefSeq" id="WP_007746152.1">
    <property type="nucleotide sequence ID" value="NZ_CM001398.1"/>
</dbReference>
<dbReference type="InterPro" id="IPR023753">
    <property type="entry name" value="FAD/NAD-binding_dom"/>
</dbReference>